<keyword evidence="1" id="KW-0233">DNA recombination</keyword>
<evidence type="ECO:0000259" key="2">
    <source>
        <dbReference type="PROSITE" id="PS51898"/>
    </source>
</evidence>
<accession>A0ABS1X2C6</accession>
<dbReference type="SUPFAM" id="SSF56349">
    <property type="entry name" value="DNA breaking-rejoining enzymes"/>
    <property type="match status" value="1"/>
</dbReference>
<evidence type="ECO:0000256" key="1">
    <source>
        <dbReference type="ARBA" id="ARBA00023172"/>
    </source>
</evidence>
<dbReference type="EMBL" id="JAEVLS010000005">
    <property type="protein sequence ID" value="MBM0107389.1"/>
    <property type="molecule type" value="Genomic_DNA"/>
</dbReference>
<feature type="domain" description="Tyr recombinase" evidence="2">
    <location>
        <begin position="1"/>
        <end position="51"/>
    </location>
</feature>
<dbReference type="PROSITE" id="PS51898">
    <property type="entry name" value="TYR_RECOMBINASE"/>
    <property type="match status" value="1"/>
</dbReference>
<comment type="caution">
    <text evidence="3">The sequence shown here is derived from an EMBL/GenBank/DDBJ whole genome shotgun (WGS) entry which is preliminary data.</text>
</comment>
<proteinExistence type="predicted"/>
<keyword evidence="4" id="KW-1185">Reference proteome</keyword>
<dbReference type="Pfam" id="PF00589">
    <property type="entry name" value="Phage_integrase"/>
    <property type="match status" value="1"/>
</dbReference>
<dbReference type="InterPro" id="IPR013762">
    <property type="entry name" value="Integrase-like_cat_sf"/>
</dbReference>
<evidence type="ECO:0000313" key="3">
    <source>
        <dbReference type="EMBL" id="MBM0107389.1"/>
    </source>
</evidence>
<organism evidence="3 4">
    <name type="scientific">Steroidobacter gossypii</name>
    <dbReference type="NCBI Taxonomy" id="2805490"/>
    <lineage>
        <taxon>Bacteria</taxon>
        <taxon>Pseudomonadati</taxon>
        <taxon>Pseudomonadota</taxon>
        <taxon>Gammaproteobacteria</taxon>
        <taxon>Steroidobacterales</taxon>
        <taxon>Steroidobacteraceae</taxon>
        <taxon>Steroidobacter</taxon>
    </lineage>
</organism>
<dbReference type="InterPro" id="IPR002104">
    <property type="entry name" value="Integrase_catalytic"/>
</dbReference>
<protein>
    <submittedName>
        <fullName evidence="3">Tyrosine-type recombinase/integrase</fullName>
    </submittedName>
</protein>
<gene>
    <name evidence="3" type="ORF">JM946_21835</name>
</gene>
<evidence type="ECO:0000313" key="4">
    <source>
        <dbReference type="Proteomes" id="UP000661077"/>
    </source>
</evidence>
<dbReference type="RefSeq" id="WP_203169860.1">
    <property type="nucleotide sequence ID" value="NZ_JAEVLS010000005.1"/>
</dbReference>
<sequence>MHHIRHGFATKLLKNGMTLKALKELLSHNDIKTMMRYGHLEASDVSPEAVRIFNEQNAARRKVKKAA</sequence>
<dbReference type="Gene3D" id="1.10.443.10">
    <property type="entry name" value="Intergrase catalytic core"/>
    <property type="match status" value="1"/>
</dbReference>
<dbReference type="Proteomes" id="UP000661077">
    <property type="component" value="Unassembled WGS sequence"/>
</dbReference>
<dbReference type="InterPro" id="IPR011010">
    <property type="entry name" value="DNA_brk_join_enz"/>
</dbReference>
<name>A0ABS1X2C6_9GAMM</name>
<reference evidence="3 4" key="1">
    <citation type="journal article" date="2021" name="Int. J. Syst. Evol. Microbiol.">
        <title>Steroidobacter gossypii sp. nov., isolated from soil of cotton cropping field.</title>
        <authorList>
            <person name="Huang R."/>
            <person name="Yang S."/>
            <person name="Zhen C."/>
            <person name="Liu W."/>
        </authorList>
    </citation>
    <scope>NUCLEOTIDE SEQUENCE [LARGE SCALE GENOMIC DNA]</scope>
    <source>
        <strain evidence="3 4">S1-65</strain>
    </source>
</reference>